<dbReference type="Proteomes" id="UP001159257">
    <property type="component" value="Unassembled WGS sequence"/>
</dbReference>
<keyword evidence="4 5" id="KW-0975">Bacterial flagellum</keyword>
<reference evidence="6 7" key="1">
    <citation type="submission" date="2017-05" db="EMBL/GenBank/DDBJ databases">
        <authorList>
            <person name="Varghese N."/>
            <person name="Submissions S."/>
        </authorList>
    </citation>
    <scope>NUCLEOTIDE SEQUENCE [LARGE SCALE GENOMIC DNA]</scope>
    <source>
        <strain evidence="6 7">CGMCC 1.7287</strain>
    </source>
</reference>
<proteinExistence type="inferred from homology"/>
<evidence type="ECO:0000313" key="7">
    <source>
        <dbReference type="Proteomes" id="UP001159257"/>
    </source>
</evidence>
<dbReference type="Pfam" id="PF02049">
    <property type="entry name" value="FliE"/>
    <property type="match status" value="1"/>
</dbReference>
<sequence length="116" mass="12986">MVERADINSLLSQMRSIKAEMQQGVAPIARPDFEPQGISRAESNGFAELLKNAVDKVNEHQQEASRLRTAYEHGDPSVDLPQVMIQAQKASVSFQAMTQVRNRLVTAYEDVMKMPI</sequence>
<dbReference type="NCBIfam" id="TIGR00205">
    <property type="entry name" value="fliE"/>
    <property type="match status" value="1"/>
</dbReference>
<keyword evidence="6" id="KW-0282">Flagellum</keyword>
<evidence type="ECO:0000256" key="2">
    <source>
        <dbReference type="ARBA" id="ARBA00009272"/>
    </source>
</evidence>
<comment type="caution">
    <text evidence="6">The sequence shown here is derived from an EMBL/GenBank/DDBJ whole genome shotgun (WGS) entry which is preliminary data.</text>
</comment>
<keyword evidence="7" id="KW-1185">Reference proteome</keyword>
<dbReference type="InterPro" id="IPR001624">
    <property type="entry name" value="FliE"/>
</dbReference>
<dbReference type="HAMAP" id="MF_00724">
    <property type="entry name" value="FliE"/>
    <property type="match status" value="1"/>
</dbReference>
<dbReference type="RefSeq" id="WP_239040376.1">
    <property type="nucleotide sequence ID" value="NZ_BAAAEY010000003.1"/>
</dbReference>
<evidence type="ECO:0000256" key="4">
    <source>
        <dbReference type="ARBA" id="ARBA00023143"/>
    </source>
</evidence>
<evidence type="ECO:0000256" key="1">
    <source>
        <dbReference type="ARBA" id="ARBA00004117"/>
    </source>
</evidence>
<dbReference type="EMBL" id="FXWV01000003">
    <property type="protein sequence ID" value="SMR73303.1"/>
    <property type="molecule type" value="Genomic_DNA"/>
</dbReference>
<gene>
    <name evidence="5" type="primary">fliE</name>
    <name evidence="6" type="ORF">SAMN04487964_103246</name>
</gene>
<protein>
    <recommendedName>
        <fullName evidence="3 5">Flagellar hook-basal body complex protein FliE</fullName>
    </recommendedName>
</protein>
<keyword evidence="6" id="KW-0966">Cell projection</keyword>
<evidence type="ECO:0000256" key="3">
    <source>
        <dbReference type="ARBA" id="ARBA00018024"/>
    </source>
</evidence>
<comment type="similarity">
    <text evidence="2 5">Belongs to the FliE family.</text>
</comment>
<evidence type="ECO:0000256" key="5">
    <source>
        <dbReference type="HAMAP-Rule" id="MF_00724"/>
    </source>
</evidence>
<accession>A0ABY1RYH2</accession>
<keyword evidence="6" id="KW-0969">Cilium</keyword>
<dbReference type="PANTHER" id="PTHR34653:SF1">
    <property type="entry name" value="FLAGELLAR HOOK-BASAL BODY COMPLEX PROTEIN FLIE"/>
    <property type="match status" value="1"/>
</dbReference>
<dbReference type="PRINTS" id="PR01006">
    <property type="entry name" value="FLGHOOKFLIE"/>
</dbReference>
<comment type="subcellular location">
    <subcellularLocation>
        <location evidence="1 5">Bacterial flagellum basal body</location>
    </subcellularLocation>
</comment>
<organism evidence="6 7">
    <name type="scientific">Marinobacterium sediminicola</name>
    <dbReference type="NCBI Taxonomy" id="518898"/>
    <lineage>
        <taxon>Bacteria</taxon>
        <taxon>Pseudomonadati</taxon>
        <taxon>Pseudomonadota</taxon>
        <taxon>Gammaproteobacteria</taxon>
        <taxon>Oceanospirillales</taxon>
        <taxon>Oceanospirillaceae</taxon>
        <taxon>Marinobacterium</taxon>
    </lineage>
</organism>
<dbReference type="PANTHER" id="PTHR34653">
    <property type="match status" value="1"/>
</dbReference>
<evidence type="ECO:0000313" key="6">
    <source>
        <dbReference type="EMBL" id="SMR73303.1"/>
    </source>
</evidence>
<name>A0ABY1RYH2_9GAMM</name>